<name>D4ZA12_BPAR1</name>
<dbReference type="KEGG" id="vg:26042041"/>
<reference evidence="1 2" key="2">
    <citation type="journal article" date="1998" name="J. Biomed. Sci.">
        <title>Characterization of a phage specific to hemorrhagic Escherichia coli O157:H7 and disclosure of variations in host outer membrane protein ompC.</title>
        <authorList>
            <person name="Yu S.L."/>
            <person name="Ding H.C."/>
            <person name="Seah J.N."/>
            <person name="Wu K.M."/>
            <person name="Chang Y.C."/>
            <person name="Chang K.S."/>
            <person name="Tam M.F."/>
            <person name="Syu W.J."/>
        </authorList>
    </citation>
    <scope>NUCLEOTIDE SEQUENCE [LARGE SCALE GENOMIC DNA]</scope>
    <source>
        <strain evidence="1 2">AR1</strain>
    </source>
</reference>
<accession>D4ZA12</accession>
<reference evidence="1 2" key="7">
    <citation type="journal article" date="2011" name="J. Virol.">
        <title>T4-Like genome organization of the Escherichia coli O157:H7 lytic phage AR1.</title>
        <authorList>
            <person name="Liao W.-C."/>
            <person name="Ng W.V."/>
            <person name="Lin I.-H."/>
            <person name="Syu W.-J."/>
            <person name="Liu T.-T."/>
            <person name="Chang C.-H."/>
        </authorList>
    </citation>
    <scope>NUCLEOTIDE SEQUENCE [LARGE SCALE GENOMIC DNA]</scope>
    <source>
        <strain evidence="1 2">AR1</strain>
    </source>
</reference>
<evidence type="ECO:0000313" key="2">
    <source>
        <dbReference type="Proteomes" id="UP000007649"/>
    </source>
</evidence>
<reference evidence="1 2" key="5">
    <citation type="journal article" date="2002" name="J. Microbiol. Immunol. Infect.">
        <title>Analysis of the baseplate region of phage AR1 that specifically infects Escherichia coli O157:H7.</title>
        <authorList>
            <person name="Liao C.P."/>
            <person name="Syu W.J."/>
        </authorList>
    </citation>
    <scope>NUCLEOTIDE SEQUENCE [LARGE SCALE GENOMIC DNA]</scope>
    <source>
        <strain evidence="1 2">AR1</strain>
    </source>
</reference>
<organism evidence="1 2">
    <name type="scientific">Escherichia phage AR1</name>
    <name type="common">Bacteriophage AR1</name>
    <dbReference type="NCBI Taxonomy" id="66711"/>
    <lineage>
        <taxon>Viruses</taxon>
        <taxon>Duplodnaviria</taxon>
        <taxon>Heunggongvirae</taxon>
        <taxon>Uroviricota</taxon>
        <taxon>Caudoviricetes</taxon>
        <taxon>Pantevenvirales</taxon>
        <taxon>Straboviridae</taxon>
        <taxon>Tevenvirinae</taxon>
        <taxon>Tequatrovirus</taxon>
        <taxon>Tequatrovirus ar1</taxon>
    </lineage>
</organism>
<gene>
    <name evidence="1" type="primary">ar1_216</name>
    <name evidence="1" type="ORF">AR1_216</name>
</gene>
<dbReference type="RefSeq" id="YP_009168027.1">
    <property type="nucleotide sequence ID" value="NC_027983.1"/>
</dbReference>
<reference evidence="1 2" key="6">
    <citation type="journal article" date="2003" name="Appl. Environ. Microbiol.">
        <title>Morphological, host range, and genetic characterization of two coliphages.</title>
        <authorList>
            <person name="Goodridge L."/>
            <person name="Gallaccio A."/>
            <person name="Griffiths M.W."/>
        </authorList>
    </citation>
    <scope>NUCLEOTIDE SEQUENCE [LARGE SCALE GENOMIC DNA]</scope>
    <source>
        <strain evidence="1 2">AR1</strain>
    </source>
</reference>
<reference evidence="1 2" key="4">
    <citation type="journal article" date="2002" name="J. Food Prot.">
        <title>A conductance method for the identification of Escherichia coli O157:H7 using bacteriophage AR1.</title>
        <authorList>
            <person name="Chang T.C."/>
            <person name="Ding H.C."/>
            <person name="Chen S.W."/>
        </authorList>
    </citation>
    <scope>NUCLEOTIDE SEQUENCE [LARGE SCALE GENOMIC DNA]</scope>
    <source>
        <strain evidence="1 2">AR1</strain>
    </source>
</reference>
<reference evidence="1 2" key="1">
    <citation type="journal article" date="1990" name="J. Food Prot.">
        <title>Isolation and characterization of a coliphage specific for Escherichia coli 0157:H7.</title>
        <authorList>
            <person name="Ronner A.B."/>
            <person name="Cliver D.O."/>
        </authorList>
    </citation>
    <scope>NUCLEOTIDE SEQUENCE [LARGE SCALE GENOMIC DNA]</scope>
    <source>
        <strain evidence="1 2">AR1</strain>
    </source>
</reference>
<dbReference type="EMBL" id="AP011113">
    <property type="protein sequence ID" value="BAI83224.1"/>
    <property type="molecule type" value="Genomic_DNA"/>
</dbReference>
<sequence length="49" mass="5573">MKMQDLLALPAQALKGNIGFWIFNDQDNHKPVIIHIQEVHHKTAGVLKL</sequence>
<dbReference type="GeneID" id="26042041"/>
<evidence type="ECO:0000313" key="1">
    <source>
        <dbReference type="EMBL" id="BAI83224.1"/>
    </source>
</evidence>
<organismHost>
    <name type="scientific">Escherichia coli O157:H7</name>
    <dbReference type="NCBI Taxonomy" id="83334"/>
</organismHost>
<dbReference type="Proteomes" id="UP000007649">
    <property type="component" value="Segment"/>
</dbReference>
<protein>
    <submittedName>
        <fullName evidence="1">Uncharacterized protein</fullName>
    </submittedName>
</protein>
<reference evidence="1 2" key="3">
    <citation type="journal article" date="2000" name="J. Bacteriol.">
        <title>Characterization of the distal tail fiber locus and determination of the receptor for phage AR1, which specifically infects Escherichia coli O157:H7.</title>
        <authorList>
            <person name="Yu S.L."/>
            <person name="Ko K.L."/>
            <person name="Chen C.S."/>
            <person name="Chang Y.C."/>
            <person name="Syu W.J."/>
        </authorList>
    </citation>
    <scope>NUCLEOTIDE SEQUENCE [LARGE SCALE GENOMIC DNA]</scope>
    <source>
        <strain evidence="1 2">AR1</strain>
    </source>
</reference>
<keyword evidence="2" id="KW-1185">Reference proteome</keyword>
<proteinExistence type="predicted"/>